<feature type="domain" description="PPIase FKBP-type" evidence="12">
    <location>
        <begin position="6"/>
        <end position="89"/>
    </location>
</feature>
<dbReference type="InterPro" id="IPR001179">
    <property type="entry name" value="PPIase_FKBP_dom"/>
</dbReference>
<comment type="similarity">
    <text evidence="3 10">Belongs to the FKBP-type PPIase family.</text>
</comment>
<dbReference type="InterPro" id="IPR046357">
    <property type="entry name" value="PPIase_dom_sf"/>
</dbReference>
<dbReference type="PROSITE" id="PS50059">
    <property type="entry name" value="FKBP_PPIASE"/>
    <property type="match status" value="1"/>
</dbReference>
<keyword evidence="4" id="KW-0963">Cytoplasm</keyword>
<dbReference type="GO" id="GO:0005737">
    <property type="term" value="C:cytoplasm"/>
    <property type="evidence" value="ECO:0007669"/>
    <property type="project" value="UniProtKB-SubCell"/>
</dbReference>
<keyword evidence="7 9" id="KW-0413">Isomerase</keyword>
<dbReference type="GO" id="GO:0042026">
    <property type="term" value="P:protein refolding"/>
    <property type="evidence" value="ECO:0007669"/>
    <property type="project" value="UniProtKB-ARBA"/>
</dbReference>
<keyword evidence="6" id="KW-0143">Chaperone</keyword>
<gene>
    <name evidence="13" type="ORF">M947_09080</name>
</gene>
<keyword evidence="14" id="KW-1185">Reference proteome</keyword>
<dbReference type="PANTHER" id="PTHR47861:SF3">
    <property type="entry name" value="FKBP-TYPE PEPTIDYL-PROLYL CIS-TRANS ISOMERASE SLYD"/>
    <property type="match status" value="1"/>
</dbReference>
<evidence type="ECO:0000256" key="3">
    <source>
        <dbReference type="ARBA" id="ARBA00006577"/>
    </source>
</evidence>
<dbReference type="Proteomes" id="UP000015520">
    <property type="component" value="Unassembled WGS sequence"/>
</dbReference>
<feature type="compositionally biased region" description="Low complexity" evidence="11">
    <location>
        <begin position="159"/>
        <end position="174"/>
    </location>
</feature>
<dbReference type="STRING" id="1172190.M947_09080"/>
<dbReference type="OrthoDB" id="9808891at2"/>
<reference evidence="13 14" key="1">
    <citation type="submission" date="2013-07" db="EMBL/GenBank/DDBJ databases">
        <title>Sulfurimonas hongkongensis AST-10 Genome Sequencing.</title>
        <authorList>
            <person name="Cai L."/>
            <person name="Zhang T."/>
        </authorList>
    </citation>
    <scope>NUCLEOTIDE SEQUENCE [LARGE SCALE GENOMIC DNA]</scope>
    <source>
        <strain evidence="13 14">AST-10</strain>
    </source>
</reference>
<evidence type="ECO:0000256" key="4">
    <source>
        <dbReference type="ARBA" id="ARBA00022490"/>
    </source>
</evidence>
<evidence type="ECO:0000256" key="6">
    <source>
        <dbReference type="ARBA" id="ARBA00023186"/>
    </source>
</evidence>
<dbReference type="Pfam" id="PF00254">
    <property type="entry name" value="FKBP_C"/>
    <property type="match status" value="1"/>
</dbReference>
<dbReference type="SUPFAM" id="SSF54534">
    <property type="entry name" value="FKBP-like"/>
    <property type="match status" value="1"/>
</dbReference>
<evidence type="ECO:0000256" key="2">
    <source>
        <dbReference type="ARBA" id="ARBA00004496"/>
    </source>
</evidence>
<evidence type="ECO:0000259" key="12">
    <source>
        <dbReference type="PROSITE" id="PS50059"/>
    </source>
</evidence>
<sequence length="174" mass="18350">MAIETNQIVSLEYEVRDGDTVVDSNLGAAPLVFMFGKGQIIPGLESGIQNMAIGEKGDILVKAEDAYGVHNPDAKQEVPKDQFAGIDLEEGMTLYGQGEDGNTVQVVVQEIGDESVIIDFNHPLAGKDLMFSVTISNVRDASAEEAMSGIPAENKQEDGCCSSSDASSSSCGCD</sequence>
<comment type="subcellular location">
    <subcellularLocation>
        <location evidence="2">Cytoplasm</location>
    </subcellularLocation>
</comment>
<proteinExistence type="inferred from homology"/>
<evidence type="ECO:0000256" key="1">
    <source>
        <dbReference type="ARBA" id="ARBA00000971"/>
    </source>
</evidence>
<name>T0J302_9BACT</name>
<evidence type="ECO:0000256" key="8">
    <source>
        <dbReference type="ARBA" id="ARBA00037071"/>
    </source>
</evidence>
<accession>T0J302</accession>
<dbReference type="EMBL" id="AUPZ01000013">
    <property type="protein sequence ID" value="EQB35425.1"/>
    <property type="molecule type" value="Genomic_DNA"/>
</dbReference>
<dbReference type="eggNOG" id="COG1047">
    <property type="taxonomic scope" value="Bacteria"/>
</dbReference>
<dbReference type="AlphaFoldDB" id="T0J302"/>
<comment type="catalytic activity">
    <reaction evidence="1 9 10">
        <text>[protein]-peptidylproline (omega=180) = [protein]-peptidylproline (omega=0)</text>
        <dbReference type="Rhea" id="RHEA:16237"/>
        <dbReference type="Rhea" id="RHEA-COMP:10747"/>
        <dbReference type="Rhea" id="RHEA-COMP:10748"/>
        <dbReference type="ChEBI" id="CHEBI:83833"/>
        <dbReference type="ChEBI" id="CHEBI:83834"/>
        <dbReference type="EC" id="5.2.1.8"/>
    </reaction>
</comment>
<dbReference type="GO" id="GO:0003755">
    <property type="term" value="F:peptidyl-prolyl cis-trans isomerase activity"/>
    <property type="evidence" value="ECO:0007669"/>
    <property type="project" value="UniProtKB-UniRule"/>
</dbReference>
<dbReference type="PANTHER" id="PTHR47861">
    <property type="entry name" value="FKBP-TYPE PEPTIDYL-PROLYL CIS-TRANS ISOMERASE SLYD"/>
    <property type="match status" value="1"/>
</dbReference>
<evidence type="ECO:0000256" key="9">
    <source>
        <dbReference type="PROSITE-ProRule" id="PRU00277"/>
    </source>
</evidence>
<dbReference type="PATRIC" id="fig|1172190.3.peg.1749"/>
<dbReference type="EC" id="5.2.1.8" evidence="10"/>
<protein>
    <recommendedName>
        <fullName evidence="10">Peptidyl-prolyl cis-trans isomerase</fullName>
        <ecNumber evidence="10">5.2.1.8</ecNumber>
    </recommendedName>
</protein>
<evidence type="ECO:0000256" key="7">
    <source>
        <dbReference type="ARBA" id="ARBA00023235"/>
    </source>
</evidence>
<feature type="region of interest" description="Disordered" evidence="11">
    <location>
        <begin position="146"/>
        <end position="174"/>
    </location>
</feature>
<comment type="caution">
    <text evidence="13">The sequence shown here is derived from an EMBL/GenBank/DDBJ whole genome shotgun (WGS) entry which is preliminary data.</text>
</comment>
<evidence type="ECO:0000256" key="11">
    <source>
        <dbReference type="SAM" id="MobiDB-lite"/>
    </source>
</evidence>
<evidence type="ECO:0000313" key="13">
    <source>
        <dbReference type="EMBL" id="EQB35425.1"/>
    </source>
</evidence>
<dbReference type="RefSeq" id="WP_021288064.1">
    <property type="nucleotide sequence ID" value="NZ_AUPZ01000013.1"/>
</dbReference>
<evidence type="ECO:0000256" key="10">
    <source>
        <dbReference type="RuleBase" id="RU003915"/>
    </source>
</evidence>
<evidence type="ECO:0000313" key="14">
    <source>
        <dbReference type="Proteomes" id="UP000015520"/>
    </source>
</evidence>
<evidence type="ECO:0000256" key="5">
    <source>
        <dbReference type="ARBA" id="ARBA00023110"/>
    </source>
</evidence>
<comment type="function">
    <text evidence="8">Also involved in hydrogenase metallocenter assembly, probably by participating in the nickel insertion step. This function in hydrogenase biosynthesis requires chaperone activity and the presence of the metal-binding domain, but not PPIase activity.</text>
</comment>
<dbReference type="Gene3D" id="3.10.50.40">
    <property type="match status" value="1"/>
</dbReference>
<keyword evidence="5 9" id="KW-0697">Rotamase</keyword>
<organism evidence="13 14">
    <name type="scientific">Sulfurimonas hongkongensis</name>
    <dbReference type="NCBI Taxonomy" id="1172190"/>
    <lineage>
        <taxon>Bacteria</taxon>
        <taxon>Pseudomonadati</taxon>
        <taxon>Campylobacterota</taxon>
        <taxon>Epsilonproteobacteria</taxon>
        <taxon>Campylobacterales</taxon>
        <taxon>Sulfurimonadaceae</taxon>
        <taxon>Sulfurimonas</taxon>
    </lineage>
</organism>